<evidence type="ECO:0000313" key="3">
    <source>
        <dbReference type="Proteomes" id="UP000583752"/>
    </source>
</evidence>
<evidence type="ECO:0008006" key="4">
    <source>
        <dbReference type="Google" id="ProtNLM"/>
    </source>
</evidence>
<evidence type="ECO:0000313" key="2">
    <source>
        <dbReference type="EMBL" id="NML59736.1"/>
    </source>
</evidence>
<protein>
    <recommendedName>
        <fullName evidence="4">Peptidase S8/S53 domain-containing protein</fullName>
    </recommendedName>
</protein>
<comment type="caution">
    <text evidence="1">Lacks conserved residue(s) required for the propagation of feature annotation.</text>
</comment>
<organism evidence="2 3">
    <name type="scientific">Massilia polaris</name>
    <dbReference type="NCBI Taxonomy" id="2728846"/>
    <lineage>
        <taxon>Bacteria</taxon>
        <taxon>Pseudomonadati</taxon>
        <taxon>Pseudomonadota</taxon>
        <taxon>Betaproteobacteria</taxon>
        <taxon>Burkholderiales</taxon>
        <taxon>Oxalobacteraceae</taxon>
        <taxon>Telluria group</taxon>
        <taxon>Massilia</taxon>
    </lineage>
</organism>
<dbReference type="Gene3D" id="3.40.50.200">
    <property type="entry name" value="Peptidase S8/S53 domain"/>
    <property type="match status" value="1"/>
</dbReference>
<dbReference type="GO" id="GO:0006508">
    <property type="term" value="P:proteolysis"/>
    <property type="evidence" value="ECO:0007669"/>
    <property type="project" value="InterPro"/>
</dbReference>
<accession>A0A848HD44</accession>
<comment type="similarity">
    <text evidence="1">Belongs to the peptidase S8 family.</text>
</comment>
<keyword evidence="3" id="KW-1185">Reference proteome</keyword>
<dbReference type="RefSeq" id="WP_169463447.1">
    <property type="nucleotide sequence ID" value="NZ_JABBGG010000001.1"/>
</dbReference>
<evidence type="ECO:0000256" key="1">
    <source>
        <dbReference type="PROSITE-ProRule" id="PRU01240"/>
    </source>
</evidence>
<dbReference type="InterPro" id="IPR036852">
    <property type="entry name" value="Peptidase_S8/S53_dom_sf"/>
</dbReference>
<dbReference type="SUPFAM" id="SSF52743">
    <property type="entry name" value="Subtilisin-like"/>
    <property type="match status" value="1"/>
</dbReference>
<gene>
    <name evidence="2" type="ORF">HHL21_01245</name>
</gene>
<reference evidence="2 3" key="1">
    <citation type="submission" date="2020-04" db="EMBL/GenBank/DDBJ databases">
        <title>Massilia sp. RP-1-19 isolated from soil.</title>
        <authorList>
            <person name="Dahal R.H."/>
        </authorList>
    </citation>
    <scope>NUCLEOTIDE SEQUENCE [LARGE SCALE GENOMIC DNA]</scope>
    <source>
        <strain evidence="2 3">RP-1-19</strain>
    </source>
</reference>
<dbReference type="EMBL" id="JABBGG010000001">
    <property type="protein sequence ID" value="NML59736.1"/>
    <property type="molecule type" value="Genomic_DNA"/>
</dbReference>
<dbReference type="Proteomes" id="UP000583752">
    <property type="component" value="Unassembled WGS sequence"/>
</dbReference>
<sequence length="145" mass="15256">MAAPHITGLAALVLAHHPDFQGAWRTRSAERVERLFQTIKMSARKVSLGDQYRTGLGLADALVALGLQAHAQPGQIGGIMSSLLPQQAIGGIGGRGGQLDLYGMDPALAAFAGISAGNYPQQLQRFGQFAGMPFTVGAPVYRGVW</sequence>
<dbReference type="GO" id="GO:0004252">
    <property type="term" value="F:serine-type endopeptidase activity"/>
    <property type="evidence" value="ECO:0007669"/>
    <property type="project" value="InterPro"/>
</dbReference>
<dbReference type="AlphaFoldDB" id="A0A848HD44"/>
<dbReference type="PROSITE" id="PS51892">
    <property type="entry name" value="SUBTILASE"/>
    <property type="match status" value="1"/>
</dbReference>
<comment type="caution">
    <text evidence="2">The sequence shown here is derived from an EMBL/GenBank/DDBJ whole genome shotgun (WGS) entry which is preliminary data.</text>
</comment>
<proteinExistence type="inferred from homology"/>
<name>A0A848HD44_9BURK</name>